<reference evidence="2 3" key="1">
    <citation type="submission" date="2017-09" db="EMBL/GenBank/DDBJ databases">
        <title>Depth-based differentiation of microbial function through sediment-hosted aquifers and enrichment of novel symbionts in the deep terrestrial subsurface.</title>
        <authorList>
            <person name="Probst A.J."/>
            <person name="Ladd B."/>
            <person name="Jarett J.K."/>
            <person name="Geller-Mcgrath D.E."/>
            <person name="Sieber C.M."/>
            <person name="Emerson J.B."/>
            <person name="Anantharaman K."/>
            <person name="Thomas B.C."/>
            <person name="Malmstrom R."/>
            <person name="Stieglmeier M."/>
            <person name="Klingl A."/>
            <person name="Woyke T."/>
            <person name="Ryan C.M."/>
            <person name="Banfield J.F."/>
        </authorList>
    </citation>
    <scope>NUCLEOTIDE SEQUENCE [LARGE SCALE GENOMIC DNA]</scope>
    <source>
        <strain evidence="2">CG23_combo_of_CG06-09_8_20_14_all_40_23</strain>
    </source>
</reference>
<gene>
    <name evidence="2" type="ORF">COX18_07725</name>
</gene>
<dbReference type="Proteomes" id="UP000231067">
    <property type="component" value="Unassembled WGS sequence"/>
</dbReference>
<sequence length="161" mass="17954">MGNQGQLDSAKTMISNSLIGLILALGSYTILYSINPALVSLKMPQVAMIRTEPLKMEEGESDWGNITFCRRDCNNYGGPLATIFCACGVKYKNCVGIMTRAEELSEKICIAVNKDKKIVETKKVSLINISNFQKYKGEKSIKAVSEDYNCGWVYMKNNKLF</sequence>
<feature type="transmembrane region" description="Helical" evidence="1">
    <location>
        <begin position="12"/>
        <end position="34"/>
    </location>
</feature>
<organism evidence="2 3">
    <name type="scientific">Candidatus Desantisbacteria bacterium CG23_combo_of_CG06-09_8_20_14_all_40_23</name>
    <dbReference type="NCBI Taxonomy" id="1974550"/>
    <lineage>
        <taxon>Bacteria</taxon>
        <taxon>Candidatus Desantisiibacteriota</taxon>
    </lineage>
</organism>
<comment type="caution">
    <text evidence="2">The sequence shown here is derived from an EMBL/GenBank/DDBJ whole genome shotgun (WGS) entry which is preliminary data.</text>
</comment>
<proteinExistence type="predicted"/>
<evidence type="ECO:0000313" key="2">
    <source>
        <dbReference type="EMBL" id="PIP40132.1"/>
    </source>
</evidence>
<accession>A0A2H0A3W2</accession>
<dbReference type="EMBL" id="PCSH01000136">
    <property type="protein sequence ID" value="PIP40132.1"/>
    <property type="molecule type" value="Genomic_DNA"/>
</dbReference>
<evidence type="ECO:0000256" key="1">
    <source>
        <dbReference type="SAM" id="Phobius"/>
    </source>
</evidence>
<evidence type="ECO:0000313" key="3">
    <source>
        <dbReference type="Proteomes" id="UP000231067"/>
    </source>
</evidence>
<keyword evidence="1" id="KW-0472">Membrane</keyword>
<dbReference type="AlphaFoldDB" id="A0A2H0A3W2"/>
<keyword evidence="1" id="KW-0812">Transmembrane</keyword>
<name>A0A2H0A3W2_9BACT</name>
<protein>
    <submittedName>
        <fullName evidence="2">Uncharacterized protein</fullName>
    </submittedName>
</protein>
<keyword evidence="1" id="KW-1133">Transmembrane helix</keyword>